<evidence type="ECO:0000256" key="6">
    <source>
        <dbReference type="ARBA" id="ARBA00022840"/>
    </source>
</evidence>
<dbReference type="InterPro" id="IPR050095">
    <property type="entry name" value="ECF_ABC_transporter_ATP-bd"/>
</dbReference>
<protein>
    <recommendedName>
        <fullName evidence="9">ABC transporter ATP-binding protein</fullName>
    </recommendedName>
</protein>
<comment type="subcellular location">
    <subcellularLocation>
        <location evidence="1 9">Cell membrane</location>
        <topology evidence="1 9">Peripheral membrane protein</topology>
    </subcellularLocation>
</comment>
<keyword evidence="7" id="KW-1278">Translocase</keyword>
<dbReference type="Gene3D" id="3.40.50.300">
    <property type="entry name" value="P-loop containing nucleotide triphosphate hydrolases"/>
    <property type="match status" value="1"/>
</dbReference>
<dbReference type="PANTHER" id="PTHR43553:SF24">
    <property type="entry name" value="ENERGY-COUPLING FACTOR TRANSPORTER ATP-BINDING PROTEIN ECFA1"/>
    <property type="match status" value="1"/>
</dbReference>
<dbReference type="CDD" id="cd03225">
    <property type="entry name" value="ABC_cobalt_CbiO_domain1"/>
    <property type="match status" value="1"/>
</dbReference>
<evidence type="ECO:0000256" key="4">
    <source>
        <dbReference type="ARBA" id="ARBA00022475"/>
    </source>
</evidence>
<dbReference type="SMART" id="SM00382">
    <property type="entry name" value="AAA"/>
    <property type="match status" value="1"/>
</dbReference>
<accession>A0ABQ1J5W0</accession>
<dbReference type="InterPro" id="IPR005876">
    <property type="entry name" value="Co_trans_ATP-bd"/>
</dbReference>
<evidence type="ECO:0000313" key="11">
    <source>
        <dbReference type="EMBL" id="GGB59396.1"/>
    </source>
</evidence>
<dbReference type="PROSITE" id="PS00211">
    <property type="entry name" value="ABC_TRANSPORTER_1"/>
    <property type="match status" value="1"/>
</dbReference>
<evidence type="ECO:0000256" key="3">
    <source>
        <dbReference type="ARBA" id="ARBA00022448"/>
    </source>
</evidence>
<dbReference type="InterPro" id="IPR017871">
    <property type="entry name" value="ABC_transporter-like_CS"/>
</dbReference>
<evidence type="ECO:0000256" key="8">
    <source>
        <dbReference type="ARBA" id="ARBA00023136"/>
    </source>
</evidence>
<dbReference type="Pfam" id="PF00005">
    <property type="entry name" value="ABC_tran"/>
    <property type="match status" value="1"/>
</dbReference>
<keyword evidence="5 9" id="KW-0547">Nucleotide-binding</keyword>
<name>A0ABQ1J5W0_9PROT</name>
<evidence type="ECO:0000256" key="7">
    <source>
        <dbReference type="ARBA" id="ARBA00022967"/>
    </source>
</evidence>
<dbReference type="InterPro" id="IPR027417">
    <property type="entry name" value="P-loop_NTPase"/>
</dbReference>
<dbReference type="InterPro" id="IPR015856">
    <property type="entry name" value="ABC_transpr_CbiO/EcfA_su"/>
</dbReference>
<evidence type="ECO:0000256" key="9">
    <source>
        <dbReference type="RuleBase" id="RU364103"/>
    </source>
</evidence>
<gene>
    <name evidence="11" type="ORF">GCM10011505_45200</name>
</gene>
<dbReference type="PANTHER" id="PTHR43553">
    <property type="entry name" value="HEAVY METAL TRANSPORTER"/>
    <property type="match status" value="1"/>
</dbReference>
<evidence type="ECO:0000313" key="12">
    <source>
        <dbReference type="Proteomes" id="UP000603352"/>
    </source>
</evidence>
<keyword evidence="6 9" id="KW-0067">ATP-binding</keyword>
<comment type="function">
    <text evidence="9">Part of an ABC transporter complex. Responsible for energy coupling to the transport system.</text>
</comment>
<dbReference type="GO" id="GO:0005524">
    <property type="term" value="F:ATP binding"/>
    <property type="evidence" value="ECO:0007669"/>
    <property type="project" value="UniProtKB-KW"/>
</dbReference>
<dbReference type="PROSITE" id="PS50893">
    <property type="entry name" value="ABC_TRANSPORTER_2"/>
    <property type="match status" value="1"/>
</dbReference>
<dbReference type="SUPFAM" id="SSF52540">
    <property type="entry name" value="P-loop containing nucleoside triphosphate hydrolases"/>
    <property type="match status" value="1"/>
</dbReference>
<comment type="caution">
    <text evidence="11">The sequence shown here is derived from an EMBL/GenBank/DDBJ whole genome shotgun (WGS) entry which is preliminary data.</text>
</comment>
<keyword evidence="4 9" id="KW-1003">Cell membrane</keyword>
<keyword evidence="3 9" id="KW-0813">Transport</keyword>
<feature type="domain" description="ABC transporter" evidence="10">
    <location>
        <begin position="12"/>
        <end position="247"/>
    </location>
</feature>
<proteinExistence type="inferred from homology"/>
<dbReference type="NCBIfam" id="TIGR01166">
    <property type="entry name" value="cbiO"/>
    <property type="match status" value="1"/>
</dbReference>
<dbReference type="InterPro" id="IPR003593">
    <property type="entry name" value="AAA+_ATPase"/>
</dbReference>
<evidence type="ECO:0000256" key="2">
    <source>
        <dbReference type="ARBA" id="ARBA00005417"/>
    </source>
</evidence>
<dbReference type="EMBL" id="BMDZ01000086">
    <property type="protein sequence ID" value="GGB59396.1"/>
    <property type="molecule type" value="Genomic_DNA"/>
</dbReference>
<dbReference type="RefSeq" id="WP_229708535.1">
    <property type="nucleotide sequence ID" value="NZ_BMDZ01000086.1"/>
</dbReference>
<evidence type="ECO:0000256" key="1">
    <source>
        <dbReference type="ARBA" id="ARBA00004202"/>
    </source>
</evidence>
<organism evidence="11 12">
    <name type="scientific">Tistrella bauzanensis</name>
    <dbReference type="NCBI Taxonomy" id="657419"/>
    <lineage>
        <taxon>Bacteria</taxon>
        <taxon>Pseudomonadati</taxon>
        <taxon>Pseudomonadota</taxon>
        <taxon>Alphaproteobacteria</taxon>
        <taxon>Geminicoccales</taxon>
        <taxon>Geminicoccaceae</taxon>
        <taxon>Tistrella</taxon>
    </lineage>
</organism>
<evidence type="ECO:0000259" key="10">
    <source>
        <dbReference type="PROSITE" id="PS50893"/>
    </source>
</evidence>
<comment type="similarity">
    <text evidence="2 9">Belongs to the ABC transporter superfamily.</text>
</comment>
<keyword evidence="8 9" id="KW-0472">Membrane</keyword>
<keyword evidence="12" id="KW-1185">Reference proteome</keyword>
<evidence type="ECO:0000256" key="5">
    <source>
        <dbReference type="ARBA" id="ARBA00022741"/>
    </source>
</evidence>
<dbReference type="InterPro" id="IPR003439">
    <property type="entry name" value="ABC_transporter-like_ATP-bd"/>
</dbReference>
<dbReference type="Proteomes" id="UP000603352">
    <property type="component" value="Unassembled WGS sequence"/>
</dbReference>
<sequence>MTPTHDPAAIGLNAVGLEVTYPGRTRALDRVDLAIAPARKLAILGANGAGKSTLLLTLAGGLKPQAGSVWLDGAEVVHNRQGLARLRRRVGLVLQDPDDQLFAATVAEDVSFGPLNMGLDAAEARARTSEALAALNITALAGRPTHMLSFGQRKRVAIAGLMAMRPGFLLLDEPTAGLDPSGVDDLMRLLDGVAASGMAVVVATHDMDLAYGWADRIAVFGDGRIACDGPPDTVFQDHDLLRRLGLRPPMLGRLAMALAARGMIDPTRPLPRRLDDLLGALTSQTGTDQPPG</sequence>
<reference evidence="12" key="1">
    <citation type="journal article" date="2019" name="Int. J. Syst. Evol. Microbiol.">
        <title>The Global Catalogue of Microorganisms (GCM) 10K type strain sequencing project: providing services to taxonomists for standard genome sequencing and annotation.</title>
        <authorList>
            <consortium name="The Broad Institute Genomics Platform"/>
            <consortium name="The Broad Institute Genome Sequencing Center for Infectious Disease"/>
            <person name="Wu L."/>
            <person name="Ma J."/>
        </authorList>
    </citation>
    <scope>NUCLEOTIDE SEQUENCE [LARGE SCALE GENOMIC DNA]</scope>
    <source>
        <strain evidence="12">CGMCC 1.10188</strain>
    </source>
</reference>